<evidence type="ECO:0000256" key="17">
    <source>
        <dbReference type="PROSITE-ProRule" id="PRU01379"/>
    </source>
</evidence>
<evidence type="ECO:0000256" key="4">
    <source>
        <dbReference type="ARBA" id="ARBA00005988"/>
    </source>
</evidence>
<keyword evidence="15" id="KW-1015">Disulfide bond</keyword>
<evidence type="ECO:0000256" key="12">
    <source>
        <dbReference type="ARBA" id="ARBA00023026"/>
    </source>
</evidence>
<evidence type="ECO:0000256" key="13">
    <source>
        <dbReference type="ARBA" id="ARBA00023049"/>
    </source>
</evidence>
<dbReference type="GO" id="GO:0008270">
    <property type="term" value="F:zinc ion binding"/>
    <property type="evidence" value="ECO:0007669"/>
    <property type="project" value="InterPro"/>
</dbReference>
<dbReference type="SMART" id="SM00631">
    <property type="entry name" value="Zn_pept"/>
    <property type="match status" value="1"/>
</dbReference>
<accession>A0A9P8QN45</accession>
<dbReference type="PANTHER" id="PTHR11705">
    <property type="entry name" value="PROTEASE FAMILY M14 CARBOXYPEPTIDASE A,B"/>
    <property type="match status" value="1"/>
</dbReference>
<dbReference type="Proteomes" id="UP000827724">
    <property type="component" value="Unassembled WGS sequence"/>
</dbReference>
<dbReference type="PROSITE" id="PS00132">
    <property type="entry name" value="CARBOXYPEPT_ZN_1"/>
    <property type="match status" value="1"/>
</dbReference>
<comment type="subcellular location">
    <subcellularLocation>
        <location evidence="3">Secreted</location>
    </subcellularLocation>
</comment>
<keyword evidence="8" id="KW-0479">Metal-binding</keyword>
<dbReference type="InterPro" id="IPR000834">
    <property type="entry name" value="Peptidase_M14"/>
</dbReference>
<feature type="active site" description="Proton donor/acceptor" evidence="17">
    <location>
        <position position="384"/>
    </location>
</feature>
<dbReference type="PANTHER" id="PTHR11705:SF143">
    <property type="entry name" value="SLL0236 PROTEIN"/>
    <property type="match status" value="1"/>
</dbReference>
<dbReference type="InterPro" id="IPR036990">
    <property type="entry name" value="M14A-like_propep"/>
</dbReference>
<organism evidence="20 21">
    <name type="scientific">Trichoderma cornu-damae</name>
    <dbReference type="NCBI Taxonomy" id="654480"/>
    <lineage>
        <taxon>Eukaryota</taxon>
        <taxon>Fungi</taxon>
        <taxon>Dikarya</taxon>
        <taxon>Ascomycota</taxon>
        <taxon>Pezizomycotina</taxon>
        <taxon>Sordariomycetes</taxon>
        <taxon>Hypocreomycetidae</taxon>
        <taxon>Hypocreales</taxon>
        <taxon>Hypocreaceae</taxon>
        <taxon>Trichoderma</taxon>
    </lineage>
</organism>
<evidence type="ECO:0000256" key="16">
    <source>
        <dbReference type="ARBA" id="ARBA00081330"/>
    </source>
</evidence>
<dbReference type="GO" id="GO:0006508">
    <property type="term" value="P:proteolysis"/>
    <property type="evidence" value="ECO:0007669"/>
    <property type="project" value="UniProtKB-KW"/>
</dbReference>
<evidence type="ECO:0000313" key="21">
    <source>
        <dbReference type="Proteomes" id="UP000827724"/>
    </source>
</evidence>
<protein>
    <recommendedName>
        <fullName evidence="16">Carboxypeptidase M14A</fullName>
    </recommendedName>
</protein>
<evidence type="ECO:0000256" key="11">
    <source>
        <dbReference type="ARBA" id="ARBA00022833"/>
    </source>
</evidence>
<dbReference type="Pfam" id="PF00246">
    <property type="entry name" value="Peptidase_M14"/>
    <property type="match status" value="1"/>
</dbReference>
<keyword evidence="7" id="KW-0645">Protease</keyword>
<dbReference type="CDD" id="cd03860">
    <property type="entry name" value="M14_CP_A-B_like"/>
    <property type="match status" value="1"/>
</dbReference>
<keyword evidence="14" id="KW-0865">Zymogen</keyword>
<evidence type="ECO:0000256" key="8">
    <source>
        <dbReference type="ARBA" id="ARBA00022723"/>
    </source>
</evidence>
<keyword evidence="12" id="KW-0843">Virulence</keyword>
<dbReference type="GO" id="GO:0004181">
    <property type="term" value="F:metallocarboxypeptidase activity"/>
    <property type="evidence" value="ECO:0007669"/>
    <property type="project" value="InterPro"/>
</dbReference>
<feature type="domain" description="Peptidase M14" evidence="19">
    <location>
        <begin position="119"/>
        <end position="418"/>
    </location>
</feature>
<dbReference type="PROSITE" id="PS52035">
    <property type="entry name" value="PEPTIDASE_M14"/>
    <property type="match status" value="1"/>
</dbReference>
<dbReference type="Pfam" id="PF02244">
    <property type="entry name" value="Propep_M14"/>
    <property type="match status" value="1"/>
</dbReference>
<keyword evidence="6 20" id="KW-0121">Carboxypeptidase</keyword>
<feature type="signal peptide" evidence="18">
    <location>
        <begin position="1"/>
        <end position="16"/>
    </location>
</feature>
<proteinExistence type="inferred from homology"/>
<name>A0A9P8QN45_9HYPO</name>
<dbReference type="FunFam" id="3.40.630.10:FF:000040">
    <property type="entry name" value="zinc carboxypeptidase"/>
    <property type="match status" value="1"/>
</dbReference>
<keyword evidence="10" id="KW-0378">Hydrolase</keyword>
<evidence type="ECO:0000256" key="1">
    <source>
        <dbReference type="ARBA" id="ARBA00001947"/>
    </source>
</evidence>
<keyword evidence="11" id="KW-0862">Zinc</keyword>
<evidence type="ECO:0000256" key="5">
    <source>
        <dbReference type="ARBA" id="ARBA00022525"/>
    </source>
</evidence>
<evidence type="ECO:0000256" key="7">
    <source>
        <dbReference type="ARBA" id="ARBA00022670"/>
    </source>
</evidence>
<dbReference type="SUPFAM" id="SSF54897">
    <property type="entry name" value="Protease propeptides/inhibitors"/>
    <property type="match status" value="1"/>
</dbReference>
<keyword evidence="13" id="KW-0482">Metalloprotease</keyword>
<dbReference type="InterPro" id="IPR057246">
    <property type="entry name" value="CARBOXYPEPT_ZN_1"/>
</dbReference>
<comment type="similarity">
    <text evidence="4 17">Belongs to the peptidase M14 family.</text>
</comment>
<keyword evidence="21" id="KW-1185">Reference proteome</keyword>
<evidence type="ECO:0000256" key="3">
    <source>
        <dbReference type="ARBA" id="ARBA00004613"/>
    </source>
</evidence>
<dbReference type="OrthoDB" id="3626597at2759"/>
<dbReference type="SUPFAM" id="SSF53187">
    <property type="entry name" value="Zn-dependent exopeptidases"/>
    <property type="match status" value="1"/>
</dbReference>
<reference evidence="20" key="1">
    <citation type="submission" date="2021-08" db="EMBL/GenBank/DDBJ databases">
        <title>Chromosome-Level Trichoderma cornu-damae using Hi-C Data.</title>
        <authorList>
            <person name="Kim C.S."/>
        </authorList>
    </citation>
    <scope>NUCLEOTIDE SEQUENCE</scope>
    <source>
        <strain evidence="20">KA19-0412C</strain>
    </source>
</reference>
<evidence type="ECO:0000256" key="9">
    <source>
        <dbReference type="ARBA" id="ARBA00022729"/>
    </source>
</evidence>
<evidence type="ECO:0000256" key="14">
    <source>
        <dbReference type="ARBA" id="ARBA00023145"/>
    </source>
</evidence>
<dbReference type="InterPro" id="IPR003146">
    <property type="entry name" value="M14A_act_pep"/>
</dbReference>
<dbReference type="AlphaFoldDB" id="A0A9P8QN45"/>
<comment type="function">
    <text evidence="2">Extracellular metalloprotease that contributes to pathogenicity.</text>
</comment>
<dbReference type="GO" id="GO:0005576">
    <property type="term" value="C:extracellular region"/>
    <property type="evidence" value="ECO:0007669"/>
    <property type="project" value="UniProtKB-SubCell"/>
</dbReference>
<dbReference type="EMBL" id="JAIWOZ010000004">
    <property type="protein sequence ID" value="KAH6606108.1"/>
    <property type="molecule type" value="Genomic_DNA"/>
</dbReference>
<dbReference type="Gene3D" id="3.40.630.10">
    <property type="entry name" value="Zn peptidases"/>
    <property type="match status" value="1"/>
</dbReference>
<sequence>MKSLTLLAAFLATASAAVTQPRKVSYEGYKVFRVSAGKNNIGQINGIIERLNLQTWKPAKKAGSFADIVVRPSQLEAFNKEAIDLKPVVMHEDLGVSIAEESSFQPYAAGSVNSTWFSSYHAYEDHLQFLRDLVAQFPTNSEIVTSGSSLNGNAITGIHFWGGGGKGVNPAVVLHGTVHAREWITTMVVEFFAYTLLTSTDATTKAFLDKYDFYFFPVVNPDGFLYTQTSDRLWRKNRQTNSGSSCIGRDINRNWNYMWNVPGGASTNPCADDYKGSAAGDSVEFKALSAYIQKIKAAQGLKLYIDYHSYSQLFMTPYGYSCTAVAPNSNELQSLAKGAVAAIRAVHGTSFAYGPICSTIYQATGSSVDYVSEVVEADYTFTSELRDTGRYGFVLPVDQIVPSGEEAYAGFKYLLQNMK</sequence>
<dbReference type="PRINTS" id="PR00765">
    <property type="entry name" value="CRBOXYPTASEA"/>
</dbReference>
<feature type="chain" id="PRO_5040398181" description="Carboxypeptidase M14A" evidence="18">
    <location>
        <begin position="17"/>
        <end position="419"/>
    </location>
</feature>
<dbReference type="Gene3D" id="3.30.70.340">
    <property type="entry name" value="Metallocarboxypeptidase-like"/>
    <property type="match status" value="1"/>
</dbReference>
<evidence type="ECO:0000259" key="19">
    <source>
        <dbReference type="PROSITE" id="PS52035"/>
    </source>
</evidence>
<evidence type="ECO:0000256" key="2">
    <source>
        <dbReference type="ARBA" id="ARBA00003091"/>
    </source>
</evidence>
<evidence type="ECO:0000256" key="6">
    <source>
        <dbReference type="ARBA" id="ARBA00022645"/>
    </source>
</evidence>
<evidence type="ECO:0000256" key="18">
    <source>
        <dbReference type="SAM" id="SignalP"/>
    </source>
</evidence>
<comment type="caution">
    <text evidence="20">The sequence shown here is derived from an EMBL/GenBank/DDBJ whole genome shotgun (WGS) entry which is preliminary data.</text>
</comment>
<evidence type="ECO:0000313" key="20">
    <source>
        <dbReference type="EMBL" id="KAH6606108.1"/>
    </source>
</evidence>
<gene>
    <name evidence="20" type="ORF">Trco_005261</name>
</gene>
<evidence type="ECO:0000256" key="15">
    <source>
        <dbReference type="ARBA" id="ARBA00023157"/>
    </source>
</evidence>
<comment type="cofactor">
    <cofactor evidence="1">
        <name>Zn(2+)</name>
        <dbReference type="ChEBI" id="CHEBI:29105"/>
    </cofactor>
</comment>
<evidence type="ECO:0000256" key="10">
    <source>
        <dbReference type="ARBA" id="ARBA00022801"/>
    </source>
</evidence>
<keyword evidence="9 18" id="KW-0732">Signal</keyword>
<keyword evidence="5" id="KW-0964">Secreted</keyword>